<dbReference type="RefSeq" id="WP_244763076.1">
    <property type="nucleotide sequence ID" value="NZ_JALJCJ010000006.1"/>
</dbReference>
<gene>
    <name evidence="4" type="ORF">GB928_028610</name>
</gene>
<dbReference type="InterPro" id="IPR036291">
    <property type="entry name" value="NAD(P)-bd_dom_sf"/>
</dbReference>
<dbReference type="InterPro" id="IPR002347">
    <property type="entry name" value="SDR_fam"/>
</dbReference>
<dbReference type="Proteomes" id="UP001177080">
    <property type="component" value="Unassembled WGS sequence"/>
</dbReference>
<comment type="caution">
    <text evidence="4">The sequence shown here is derived from an EMBL/GenBank/DDBJ whole genome shotgun (WGS) entry which is preliminary data.</text>
</comment>
<dbReference type="PRINTS" id="PR00080">
    <property type="entry name" value="SDRFAMILY"/>
</dbReference>
<dbReference type="NCBIfam" id="NF005559">
    <property type="entry name" value="PRK07231.1"/>
    <property type="match status" value="1"/>
</dbReference>
<keyword evidence="5" id="KW-1185">Reference proteome</keyword>
<dbReference type="EMBL" id="WHSC02000024">
    <property type="protein sequence ID" value="MDO6125148.1"/>
    <property type="molecule type" value="Genomic_DNA"/>
</dbReference>
<name>A0ABT8XNZ2_9HYPH</name>
<comment type="similarity">
    <text evidence="1">Belongs to the short-chain dehydrogenases/reductases (SDR) family.</text>
</comment>
<dbReference type="PANTHER" id="PTHR48107:SF16">
    <property type="entry name" value="NADPH-DEPENDENT ALDEHYDE REDUCTASE 1, CHLOROPLASTIC"/>
    <property type="match status" value="1"/>
</dbReference>
<dbReference type="PRINTS" id="PR00081">
    <property type="entry name" value="GDHRDH"/>
</dbReference>
<proteinExistence type="inferred from homology"/>
<dbReference type="SUPFAM" id="SSF51735">
    <property type="entry name" value="NAD(P)-binding Rossmann-fold domains"/>
    <property type="match status" value="1"/>
</dbReference>
<protein>
    <submittedName>
        <fullName evidence="4">SDR family oxidoreductase</fullName>
    </submittedName>
</protein>
<dbReference type="PANTHER" id="PTHR48107">
    <property type="entry name" value="NADPH-DEPENDENT ALDEHYDE REDUCTASE-LIKE PROTEIN, CHLOROPLASTIC-RELATED"/>
    <property type="match status" value="1"/>
</dbReference>
<keyword evidence="2" id="KW-0560">Oxidoreductase</keyword>
<dbReference type="Gene3D" id="3.40.50.720">
    <property type="entry name" value="NAD(P)-binding Rossmann-like Domain"/>
    <property type="match status" value="1"/>
</dbReference>
<dbReference type="InterPro" id="IPR020904">
    <property type="entry name" value="Sc_DH/Rdtase_CS"/>
</dbReference>
<sequence length="289" mass="30756">MSEADAHRPMPPQPVQEQSPPGLTGAMKPVPDHGEETYVGAGRLKGKVALITGADSGIGRAVAIAFAREGADIVISYLSEDQDANETARWVDQVGRKALVLPGDITSEDHCRHLVRQCLENFGQLDILVNNAAFQRTYADIGDISSEEWDRTFRTNIYAPFFLSRAAIPHMKPGSAIINTTSIQSRQPSPHLLAYAATKGAISNFTAGLAEMVADKGIRVNAVAPGPIWTPLIPSTMPPEKTKDFGKQALLGRAGQPAELAGAFVLLASDLGSYMTGAVIPVTGGEIMI</sequence>
<dbReference type="CDD" id="cd05355">
    <property type="entry name" value="SDR_c1"/>
    <property type="match status" value="1"/>
</dbReference>
<dbReference type="Pfam" id="PF13561">
    <property type="entry name" value="adh_short_C2"/>
    <property type="match status" value="1"/>
</dbReference>
<organism evidence="4 5">
    <name type="scientific">Shinella curvata</name>
    <dbReference type="NCBI Taxonomy" id="1817964"/>
    <lineage>
        <taxon>Bacteria</taxon>
        <taxon>Pseudomonadati</taxon>
        <taxon>Pseudomonadota</taxon>
        <taxon>Alphaproteobacteria</taxon>
        <taxon>Hyphomicrobiales</taxon>
        <taxon>Rhizobiaceae</taxon>
        <taxon>Shinella</taxon>
    </lineage>
</organism>
<feature type="region of interest" description="Disordered" evidence="3">
    <location>
        <begin position="1"/>
        <end position="32"/>
    </location>
</feature>
<dbReference type="PROSITE" id="PS00061">
    <property type="entry name" value="ADH_SHORT"/>
    <property type="match status" value="1"/>
</dbReference>
<evidence type="ECO:0000313" key="4">
    <source>
        <dbReference type="EMBL" id="MDO6125148.1"/>
    </source>
</evidence>
<evidence type="ECO:0000313" key="5">
    <source>
        <dbReference type="Proteomes" id="UP001177080"/>
    </source>
</evidence>
<evidence type="ECO:0000256" key="2">
    <source>
        <dbReference type="ARBA" id="ARBA00023002"/>
    </source>
</evidence>
<evidence type="ECO:0000256" key="1">
    <source>
        <dbReference type="ARBA" id="ARBA00006484"/>
    </source>
</evidence>
<evidence type="ECO:0000256" key="3">
    <source>
        <dbReference type="SAM" id="MobiDB-lite"/>
    </source>
</evidence>
<reference evidence="4" key="1">
    <citation type="submission" date="2022-04" db="EMBL/GenBank/DDBJ databases">
        <title>Shinella lacus sp. nov., a novel member of the genus Shinella from water.</title>
        <authorList>
            <person name="Deng Y."/>
        </authorList>
    </citation>
    <scope>NUCLEOTIDE SEQUENCE</scope>
    <source>
        <strain evidence="4">JCM 31239</strain>
    </source>
</reference>
<accession>A0ABT8XNZ2</accession>